<evidence type="ECO:0000256" key="1">
    <source>
        <dbReference type="SAM" id="Phobius"/>
    </source>
</evidence>
<sequence length="163" mass="18632">MKNDFRLQYPLWMMGFIVVLGLLAFGLSSPVTEVINERSIVISLGPVGTIFAVGSIVIYIIMLTIFLLKLKKHNKKNPAQRISPFSIRPPEYLEQDEGMTYITRKAAQKVYTFITWSLPALAGFAIALSMPRLYIIFGILLVALGQYWIYFSEIRKHLKEETE</sequence>
<protein>
    <submittedName>
        <fullName evidence="2">Uncharacterized membrane protein (DUF485 family)</fullName>
    </submittedName>
</protein>
<feature type="transmembrane region" description="Helical" evidence="1">
    <location>
        <begin position="110"/>
        <end position="128"/>
    </location>
</feature>
<dbReference type="EMBL" id="JACHHE010000005">
    <property type="protein sequence ID" value="MBB5180670.1"/>
    <property type="molecule type" value="Genomic_DNA"/>
</dbReference>
<comment type="caution">
    <text evidence="2">The sequence shown here is derived from an EMBL/GenBank/DDBJ whole genome shotgun (WGS) entry which is preliminary data.</text>
</comment>
<keyword evidence="1" id="KW-1133">Transmembrane helix</keyword>
<feature type="transmembrane region" description="Helical" evidence="1">
    <location>
        <begin position="134"/>
        <end position="151"/>
    </location>
</feature>
<dbReference type="RefSeq" id="WP_135500311.1">
    <property type="nucleotide sequence ID" value="NZ_JACHHE010000005.1"/>
</dbReference>
<feature type="transmembrane region" description="Helical" evidence="1">
    <location>
        <begin position="9"/>
        <end position="28"/>
    </location>
</feature>
<evidence type="ECO:0000313" key="2">
    <source>
        <dbReference type="EMBL" id="MBB5180670.1"/>
    </source>
</evidence>
<accession>A0A7W8FUJ5</accession>
<dbReference type="OrthoDB" id="2426546at2"/>
<organism evidence="2 3">
    <name type="scientific">Planococcus koreensis</name>
    <dbReference type="NCBI Taxonomy" id="112331"/>
    <lineage>
        <taxon>Bacteria</taxon>
        <taxon>Bacillati</taxon>
        <taxon>Bacillota</taxon>
        <taxon>Bacilli</taxon>
        <taxon>Bacillales</taxon>
        <taxon>Caryophanaceae</taxon>
        <taxon>Planococcus</taxon>
    </lineage>
</organism>
<name>A0A7W8FUJ5_9BACL</name>
<reference evidence="2 3" key="1">
    <citation type="submission" date="2020-08" db="EMBL/GenBank/DDBJ databases">
        <title>Genomic Encyclopedia of Type Strains, Phase IV (KMG-IV): sequencing the most valuable type-strain genomes for metagenomic binning, comparative biology and taxonomic classification.</title>
        <authorList>
            <person name="Goeker M."/>
        </authorList>
    </citation>
    <scope>NUCLEOTIDE SEQUENCE [LARGE SCALE GENOMIC DNA]</scope>
    <source>
        <strain evidence="2 3">DSM 15895</strain>
    </source>
</reference>
<keyword evidence="1" id="KW-0812">Transmembrane</keyword>
<evidence type="ECO:0000313" key="3">
    <source>
        <dbReference type="Proteomes" id="UP000525923"/>
    </source>
</evidence>
<keyword evidence="1" id="KW-0472">Membrane</keyword>
<dbReference type="Proteomes" id="UP000525923">
    <property type="component" value="Unassembled WGS sequence"/>
</dbReference>
<dbReference type="AlphaFoldDB" id="A0A7W8FUJ5"/>
<gene>
    <name evidence="2" type="ORF">HNQ44_002099</name>
</gene>
<keyword evidence="3" id="KW-1185">Reference proteome</keyword>
<feature type="transmembrane region" description="Helical" evidence="1">
    <location>
        <begin position="40"/>
        <end position="68"/>
    </location>
</feature>
<proteinExistence type="predicted"/>